<organism evidence="1 2">
    <name type="scientific">Hexamita inflata</name>
    <dbReference type="NCBI Taxonomy" id="28002"/>
    <lineage>
        <taxon>Eukaryota</taxon>
        <taxon>Metamonada</taxon>
        <taxon>Diplomonadida</taxon>
        <taxon>Hexamitidae</taxon>
        <taxon>Hexamitinae</taxon>
        <taxon>Hexamita</taxon>
    </lineage>
</organism>
<dbReference type="Proteomes" id="UP001642409">
    <property type="component" value="Unassembled WGS sequence"/>
</dbReference>
<protein>
    <submittedName>
        <fullName evidence="1">Hypothetical_protein</fullName>
    </submittedName>
</protein>
<keyword evidence="2" id="KW-1185">Reference proteome</keyword>
<evidence type="ECO:0000313" key="1">
    <source>
        <dbReference type="EMBL" id="CAL6010696.1"/>
    </source>
</evidence>
<accession>A0ABP1I729</accession>
<comment type="caution">
    <text evidence="1">The sequence shown here is derived from an EMBL/GenBank/DDBJ whole genome shotgun (WGS) entry which is preliminary data.</text>
</comment>
<name>A0ABP1I729_9EUKA</name>
<proteinExistence type="predicted"/>
<gene>
    <name evidence="1" type="ORF">HINF_LOCUS22206</name>
</gene>
<reference evidence="1 2" key="1">
    <citation type="submission" date="2024-07" db="EMBL/GenBank/DDBJ databases">
        <authorList>
            <person name="Akdeniz Z."/>
        </authorList>
    </citation>
    <scope>NUCLEOTIDE SEQUENCE [LARGE SCALE GENOMIC DNA]</scope>
</reference>
<evidence type="ECO:0000313" key="2">
    <source>
        <dbReference type="Proteomes" id="UP001642409"/>
    </source>
</evidence>
<sequence>MSYQMQQLLILQNDSMIILNNKLTENTIQFSNKLNNASNNQDTNIYKYNEKYSQNLLDYSQNLLQTLQNNITTLQSLINDQKILIEQNILSNTTFQNSLLSANITDSKSKLDYDYRELDTQIFNNVSNTKNNLQQITSTANQNLLNSYQKTEQNTIRNMTRTQNTVTQNYNDLNFRIDRVRNQFDVNISNVNNQFNAQLQYVRNYIDSTYMKKRDVKPPKPVCNGRDQFCAGQCCTFIIEPTQIPPGASVVQCGYAGQMYISRGDVCQACTGWRCLIGKVN</sequence>
<dbReference type="EMBL" id="CAXDID020000062">
    <property type="protein sequence ID" value="CAL6010696.1"/>
    <property type="molecule type" value="Genomic_DNA"/>
</dbReference>